<dbReference type="Gene3D" id="3.20.20.70">
    <property type="entry name" value="Aldolase class I"/>
    <property type="match status" value="1"/>
</dbReference>
<dbReference type="EMBL" id="NCVQ01000001">
    <property type="protein sequence ID" value="PWZ53162.1"/>
    <property type="molecule type" value="Genomic_DNA"/>
</dbReference>
<name>A0A317Y616_MAIZE</name>
<dbReference type="Proteomes" id="UP000251960">
    <property type="component" value="Chromosome 1"/>
</dbReference>
<evidence type="ECO:0000313" key="7">
    <source>
        <dbReference type="EMBL" id="PWZ53162.1"/>
    </source>
</evidence>
<evidence type="ECO:0000259" key="6">
    <source>
        <dbReference type="Pfam" id="PF00682"/>
    </source>
</evidence>
<dbReference type="SUPFAM" id="SSF144091">
    <property type="entry name" value="Rhomboid-like"/>
    <property type="match status" value="1"/>
</dbReference>
<dbReference type="SUPFAM" id="SSF51569">
    <property type="entry name" value="Aldolase"/>
    <property type="match status" value="1"/>
</dbReference>
<evidence type="ECO:0000256" key="3">
    <source>
        <dbReference type="ARBA" id="ARBA00022989"/>
    </source>
</evidence>
<evidence type="ECO:0000256" key="2">
    <source>
        <dbReference type="ARBA" id="ARBA00022692"/>
    </source>
</evidence>
<comment type="caution">
    <text evidence="7">The sequence shown here is derived from an EMBL/GenBank/DDBJ whole genome shotgun (WGS) entry which is preliminary data.</text>
</comment>
<dbReference type="InterPro" id="IPR013785">
    <property type="entry name" value="Aldolase_TIM"/>
</dbReference>
<keyword evidence="2 5" id="KW-0812">Transmembrane</keyword>
<feature type="domain" description="Pyruvate carboxyltransferase" evidence="6">
    <location>
        <begin position="228"/>
        <end position="256"/>
    </location>
</feature>
<dbReference type="AlphaFoldDB" id="A0A317Y616"/>
<proteinExistence type="predicted"/>
<dbReference type="InterPro" id="IPR035952">
    <property type="entry name" value="Rhomboid-like_sf"/>
</dbReference>
<dbReference type="InterPro" id="IPR000891">
    <property type="entry name" value="PYR_CT"/>
</dbReference>
<reference evidence="7" key="1">
    <citation type="journal article" date="2018" name="Nat. Genet.">
        <title>Extensive intraspecific gene order and gene structural variations between Mo17 and other maize genomes.</title>
        <authorList>
            <person name="Sun S."/>
            <person name="Zhou Y."/>
            <person name="Chen J."/>
            <person name="Shi J."/>
            <person name="Zhao H."/>
            <person name="Zhao H."/>
            <person name="Song W."/>
            <person name="Zhang M."/>
            <person name="Cui Y."/>
            <person name="Dong X."/>
            <person name="Liu H."/>
            <person name="Ma X."/>
            <person name="Jiao Y."/>
            <person name="Wang B."/>
            <person name="Wei X."/>
            <person name="Stein J.C."/>
            <person name="Glaubitz J.C."/>
            <person name="Lu F."/>
            <person name="Yu G."/>
            <person name="Liang C."/>
            <person name="Fengler K."/>
            <person name="Li B."/>
            <person name="Rafalski A."/>
            <person name="Schnable P.S."/>
            <person name="Ware D.H."/>
            <person name="Buckler E.S."/>
            <person name="Lai J."/>
        </authorList>
    </citation>
    <scope>NUCLEOTIDE SEQUENCE [LARGE SCALE GENOMIC DNA]</scope>
    <source>
        <tissue evidence="7">Seedling</tissue>
    </source>
</reference>
<dbReference type="GO" id="GO:0016020">
    <property type="term" value="C:membrane"/>
    <property type="evidence" value="ECO:0007669"/>
    <property type="project" value="UniProtKB-SubCell"/>
</dbReference>
<evidence type="ECO:0000256" key="4">
    <source>
        <dbReference type="ARBA" id="ARBA00023136"/>
    </source>
</evidence>
<evidence type="ECO:0000256" key="1">
    <source>
        <dbReference type="ARBA" id="ARBA00004141"/>
    </source>
</evidence>
<dbReference type="ExpressionAtlas" id="A0A317Y616">
    <property type="expression patterns" value="baseline and differential"/>
</dbReference>
<evidence type="ECO:0000256" key="5">
    <source>
        <dbReference type="SAM" id="Phobius"/>
    </source>
</evidence>
<sequence length="282" mass="30512">MSHDTRPQPTPPPGSLDAHTQAAVVPMASWLLLPFSSFLWPAPPPPGYSSCRGSGSDGGGDSGYWRPTIVAAFAGAQVGRALRRRFAGLLHSPEVRHLDALTKMGSFWFEGSESFATFHILAAIGNVFSAPYVCSSTLFSGNGAYVAHVASQGKLLMWGAKLTSYLLDVVIMMQFNCFSLNSIGPMVEMLSGPRRYLAVYFSSVLAMAVAYYFHGLILDEGNTSLARGAHAGARQLEVTINGIGERAGNASLEEVHELGKVRYYATYPYPLDFDFIFSNILL</sequence>
<dbReference type="GO" id="GO:0003824">
    <property type="term" value="F:catalytic activity"/>
    <property type="evidence" value="ECO:0007669"/>
    <property type="project" value="InterPro"/>
</dbReference>
<keyword evidence="4 5" id="KW-0472">Membrane</keyword>
<dbReference type="Pfam" id="PF00682">
    <property type="entry name" value="HMGL-like"/>
    <property type="match status" value="1"/>
</dbReference>
<keyword evidence="3 5" id="KW-1133">Transmembrane helix</keyword>
<accession>A0A317Y616</accession>
<protein>
    <submittedName>
        <fullName evidence="7">RHOMBOID-like protein 10, chloroplastic</fullName>
    </submittedName>
</protein>
<feature type="transmembrane region" description="Helical" evidence="5">
    <location>
        <begin position="196"/>
        <end position="218"/>
    </location>
</feature>
<gene>
    <name evidence="7" type="primary">RBL10_0</name>
    <name evidence="7" type="ORF">Zm00014a_007603</name>
</gene>
<organism evidence="7">
    <name type="scientific">Zea mays</name>
    <name type="common">Maize</name>
    <dbReference type="NCBI Taxonomy" id="4577"/>
    <lineage>
        <taxon>Eukaryota</taxon>
        <taxon>Viridiplantae</taxon>
        <taxon>Streptophyta</taxon>
        <taxon>Embryophyta</taxon>
        <taxon>Tracheophyta</taxon>
        <taxon>Spermatophyta</taxon>
        <taxon>Magnoliopsida</taxon>
        <taxon>Liliopsida</taxon>
        <taxon>Poales</taxon>
        <taxon>Poaceae</taxon>
        <taxon>PACMAD clade</taxon>
        <taxon>Panicoideae</taxon>
        <taxon>Andropogonodae</taxon>
        <taxon>Andropogoneae</taxon>
        <taxon>Tripsacinae</taxon>
        <taxon>Zea</taxon>
    </lineage>
</organism>
<comment type="subcellular location">
    <subcellularLocation>
        <location evidence="1">Membrane</location>
        <topology evidence="1">Multi-pass membrane protein</topology>
    </subcellularLocation>
</comment>